<dbReference type="OrthoDB" id="5116324at2"/>
<gene>
    <name evidence="2" type="ORF">E6C64_15550</name>
</gene>
<name>A0A4S4FIX5_9MICO</name>
<feature type="transmembrane region" description="Helical" evidence="1">
    <location>
        <begin position="178"/>
        <end position="199"/>
    </location>
</feature>
<feature type="transmembrane region" description="Helical" evidence="1">
    <location>
        <begin position="46"/>
        <end position="67"/>
    </location>
</feature>
<proteinExistence type="predicted"/>
<protein>
    <recommendedName>
        <fullName evidence="4">PH domain-containing protein</fullName>
    </recommendedName>
</protein>
<keyword evidence="3" id="KW-1185">Reference proteome</keyword>
<keyword evidence="1" id="KW-1133">Transmembrane helix</keyword>
<organism evidence="2 3">
    <name type="scientific">Naasia lichenicola</name>
    <dbReference type="NCBI Taxonomy" id="2565933"/>
    <lineage>
        <taxon>Bacteria</taxon>
        <taxon>Bacillati</taxon>
        <taxon>Actinomycetota</taxon>
        <taxon>Actinomycetes</taxon>
        <taxon>Micrococcales</taxon>
        <taxon>Microbacteriaceae</taxon>
        <taxon>Naasia</taxon>
    </lineage>
</organism>
<dbReference type="EMBL" id="SSSM01000005">
    <property type="protein sequence ID" value="THG30051.1"/>
    <property type="molecule type" value="Genomic_DNA"/>
</dbReference>
<keyword evidence="1" id="KW-0812">Transmembrane</keyword>
<sequence>MLDETDVVVVRPLISKLLTRYWISALCMGLPPVITLYVFSLAAGEWAYVLLLHVIPTAIGFVLTMSLRRSRVVLSPEGITETDLFTAPVSTPRAEMSSILMVPVTDGNSSTAHNHLFLFDHDGRTRLRMRGAFWGEEALENVVRSFDLPVVRVEKVATMSDLRAEYGSAIYWRERHPYLLGVVIGIGIVVLTGPVLWMVDSFL</sequence>
<evidence type="ECO:0008006" key="4">
    <source>
        <dbReference type="Google" id="ProtNLM"/>
    </source>
</evidence>
<dbReference type="AlphaFoldDB" id="A0A4S4FIX5"/>
<evidence type="ECO:0000256" key="1">
    <source>
        <dbReference type="SAM" id="Phobius"/>
    </source>
</evidence>
<dbReference type="Proteomes" id="UP000309133">
    <property type="component" value="Unassembled WGS sequence"/>
</dbReference>
<accession>A0A4S4FIX5</accession>
<reference evidence="2 3" key="1">
    <citation type="submission" date="2019-04" db="EMBL/GenBank/DDBJ databases">
        <authorList>
            <person name="Jiang L."/>
        </authorList>
    </citation>
    <scope>NUCLEOTIDE SEQUENCE [LARGE SCALE GENOMIC DNA]</scope>
    <source>
        <strain evidence="2 3">YIM 131853</strain>
    </source>
</reference>
<keyword evidence="1" id="KW-0472">Membrane</keyword>
<evidence type="ECO:0000313" key="2">
    <source>
        <dbReference type="EMBL" id="THG30051.1"/>
    </source>
</evidence>
<feature type="transmembrane region" description="Helical" evidence="1">
    <location>
        <begin position="21"/>
        <end position="40"/>
    </location>
</feature>
<evidence type="ECO:0000313" key="3">
    <source>
        <dbReference type="Proteomes" id="UP000309133"/>
    </source>
</evidence>
<dbReference type="RefSeq" id="WP_136428422.1">
    <property type="nucleotide sequence ID" value="NZ_SSSM01000005.1"/>
</dbReference>
<comment type="caution">
    <text evidence="2">The sequence shown here is derived from an EMBL/GenBank/DDBJ whole genome shotgun (WGS) entry which is preliminary data.</text>
</comment>